<proteinExistence type="inferred from homology"/>
<dbReference type="PANTHER" id="PTHR30290">
    <property type="entry name" value="PERIPLASMIC BINDING COMPONENT OF ABC TRANSPORTER"/>
    <property type="match status" value="1"/>
</dbReference>
<evidence type="ECO:0000256" key="3">
    <source>
        <dbReference type="ARBA" id="ARBA00022448"/>
    </source>
</evidence>
<evidence type="ECO:0000313" key="7">
    <source>
        <dbReference type="Proteomes" id="UP000316639"/>
    </source>
</evidence>
<gene>
    <name evidence="6" type="ORF">FKR81_01855</name>
</gene>
<dbReference type="Gene3D" id="3.10.105.10">
    <property type="entry name" value="Dipeptide-binding Protein, Domain 3"/>
    <property type="match status" value="1"/>
</dbReference>
<dbReference type="PIRSF" id="PIRSF002741">
    <property type="entry name" value="MppA"/>
    <property type="match status" value="1"/>
</dbReference>
<dbReference type="GO" id="GO:0042597">
    <property type="term" value="C:periplasmic space"/>
    <property type="evidence" value="ECO:0007669"/>
    <property type="project" value="UniProtKB-ARBA"/>
</dbReference>
<dbReference type="PROSITE" id="PS51318">
    <property type="entry name" value="TAT"/>
    <property type="match status" value="1"/>
</dbReference>
<dbReference type="Gene3D" id="3.40.190.10">
    <property type="entry name" value="Periplasmic binding protein-like II"/>
    <property type="match status" value="1"/>
</dbReference>
<dbReference type="InterPro" id="IPR006311">
    <property type="entry name" value="TAT_signal"/>
</dbReference>
<keyword evidence="3" id="KW-0813">Transport</keyword>
<dbReference type="GO" id="GO:0043190">
    <property type="term" value="C:ATP-binding cassette (ABC) transporter complex"/>
    <property type="evidence" value="ECO:0007669"/>
    <property type="project" value="InterPro"/>
</dbReference>
<dbReference type="SUPFAM" id="SSF53850">
    <property type="entry name" value="Periplasmic binding protein-like II"/>
    <property type="match status" value="1"/>
</dbReference>
<dbReference type="InterPro" id="IPR030678">
    <property type="entry name" value="Peptide/Ni-bd"/>
</dbReference>
<keyword evidence="4" id="KW-0732">Signal</keyword>
<protein>
    <submittedName>
        <fullName evidence="6">ABC transporter substrate-binding protein</fullName>
    </submittedName>
</protein>
<evidence type="ECO:0000256" key="4">
    <source>
        <dbReference type="ARBA" id="ARBA00022729"/>
    </source>
</evidence>
<dbReference type="EMBL" id="VOBR01000001">
    <property type="protein sequence ID" value="TWP54324.1"/>
    <property type="molecule type" value="Genomic_DNA"/>
</dbReference>
<dbReference type="RefSeq" id="WP_146349106.1">
    <property type="nucleotide sequence ID" value="NZ_VOBR01000001.1"/>
</dbReference>
<evidence type="ECO:0000256" key="1">
    <source>
        <dbReference type="ARBA" id="ARBA00004196"/>
    </source>
</evidence>
<feature type="domain" description="Solute-binding protein family 5" evidence="5">
    <location>
        <begin position="76"/>
        <end position="411"/>
    </location>
</feature>
<dbReference type="PANTHER" id="PTHR30290:SF10">
    <property type="entry name" value="PERIPLASMIC OLIGOPEPTIDE-BINDING PROTEIN-RELATED"/>
    <property type="match status" value="1"/>
</dbReference>
<evidence type="ECO:0000313" key="6">
    <source>
        <dbReference type="EMBL" id="TWP54324.1"/>
    </source>
</evidence>
<evidence type="ECO:0000259" key="5">
    <source>
        <dbReference type="Pfam" id="PF00496"/>
    </source>
</evidence>
<reference evidence="6 7" key="1">
    <citation type="submission" date="2019-07" db="EMBL/GenBank/DDBJ databases">
        <title>Lentzea xizangensis sp. nov., isolated from Qinghai-Tibetan Plateau Soils.</title>
        <authorList>
            <person name="Huang J."/>
        </authorList>
    </citation>
    <scope>NUCLEOTIDE SEQUENCE [LARGE SCALE GENOMIC DNA]</scope>
    <source>
        <strain evidence="6 7">FXJ1.1311</strain>
    </source>
</reference>
<name>A0A563F4M6_9PSEU</name>
<keyword evidence="7" id="KW-1185">Reference proteome</keyword>
<dbReference type="Pfam" id="PF00496">
    <property type="entry name" value="SBP_bac_5"/>
    <property type="match status" value="1"/>
</dbReference>
<dbReference type="CDD" id="cd08503">
    <property type="entry name" value="PBP2_NikA_DppA_OppA_like_17"/>
    <property type="match status" value="1"/>
</dbReference>
<dbReference type="GO" id="GO:0015833">
    <property type="term" value="P:peptide transport"/>
    <property type="evidence" value="ECO:0007669"/>
    <property type="project" value="TreeGrafter"/>
</dbReference>
<organism evidence="6 7">
    <name type="scientific">Lentzea tibetensis</name>
    <dbReference type="NCBI Taxonomy" id="2591470"/>
    <lineage>
        <taxon>Bacteria</taxon>
        <taxon>Bacillati</taxon>
        <taxon>Actinomycetota</taxon>
        <taxon>Actinomycetes</taxon>
        <taxon>Pseudonocardiales</taxon>
        <taxon>Pseudonocardiaceae</taxon>
        <taxon>Lentzea</taxon>
    </lineage>
</organism>
<comment type="caution">
    <text evidence="6">The sequence shown here is derived from an EMBL/GenBank/DDBJ whole genome shotgun (WGS) entry which is preliminary data.</text>
</comment>
<dbReference type="GO" id="GO:0030313">
    <property type="term" value="C:cell envelope"/>
    <property type="evidence" value="ECO:0007669"/>
    <property type="project" value="UniProtKB-SubCell"/>
</dbReference>
<dbReference type="GO" id="GO:1904680">
    <property type="term" value="F:peptide transmembrane transporter activity"/>
    <property type="evidence" value="ECO:0007669"/>
    <property type="project" value="TreeGrafter"/>
</dbReference>
<comment type="subcellular location">
    <subcellularLocation>
        <location evidence="1">Cell envelope</location>
    </subcellularLocation>
</comment>
<sequence length="494" mass="52622">MNHALTRRGFLALSGAALLSGCASPDKGQGGVFRAVFAGGGAKETLDPHAQNLYVDQARHKAMFDKLFELGDDLAPVPRLASDFESTSDATVWRIRLREALFHDGATLTADDVLFSLARVLDPAVPGRIGRASLSVLDLGRCRAVDPRTVELVTSRPAAELPALLAVAGTAVVRAGFDPGSPVGTGPFRFGSFTPGRELVARRFAEHWEGAPLVDELHVLSADTDARGNAVRGGQADYAHDMTPTFARAAGSVQIIETPGCTTHAIAVKTDQVAPDVIRALKLLADRQRMVDVVLAGRGVVGNDLFGKGYRYYPDLPQRPRDVDEARSLLRKAGALNTPLELYTSSASPGFVEAATLFAEQAGEAGLRVDVVNGPAETYFKDQLTTGALGSHRSGAMPIPEYLTQRLLSSSAFNATAWKRPDFDAAFAAASAVVDPSTRTAQYGALQRILHDEGGLIAWGHPNWINAVAPSVRGVVPAPPNTLNWARFDRVSFA</sequence>
<dbReference type="OrthoDB" id="9046151at2"/>
<dbReference type="AlphaFoldDB" id="A0A563F4M6"/>
<comment type="similarity">
    <text evidence="2">Belongs to the bacterial solute-binding protein 5 family.</text>
</comment>
<evidence type="ECO:0000256" key="2">
    <source>
        <dbReference type="ARBA" id="ARBA00005695"/>
    </source>
</evidence>
<dbReference type="InterPro" id="IPR039424">
    <property type="entry name" value="SBP_5"/>
</dbReference>
<accession>A0A563F4M6</accession>
<dbReference type="PROSITE" id="PS51257">
    <property type="entry name" value="PROKAR_LIPOPROTEIN"/>
    <property type="match status" value="1"/>
</dbReference>
<dbReference type="Proteomes" id="UP000316639">
    <property type="component" value="Unassembled WGS sequence"/>
</dbReference>
<dbReference type="InterPro" id="IPR000914">
    <property type="entry name" value="SBP_5_dom"/>
</dbReference>